<evidence type="ECO:0000256" key="5">
    <source>
        <dbReference type="ARBA" id="ARBA00022553"/>
    </source>
</evidence>
<evidence type="ECO:0000313" key="15">
    <source>
        <dbReference type="EMBL" id="TVT61269.1"/>
    </source>
</evidence>
<dbReference type="PROSITE" id="PS50075">
    <property type="entry name" value="CARRIER"/>
    <property type="match status" value="1"/>
</dbReference>
<dbReference type="Gene3D" id="2.60.120.10">
    <property type="entry name" value="Jelly Rolls"/>
    <property type="match status" value="1"/>
</dbReference>
<keyword evidence="5" id="KW-0597">Phosphoprotein</keyword>
<keyword evidence="4" id="KW-0963">Cytoplasm</keyword>
<evidence type="ECO:0000259" key="14">
    <source>
        <dbReference type="PROSITE" id="PS50075"/>
    </source>
</evidence>
<dbReference type="InterPro" id="IPR020806">
    <property type="entry name" value="PKS_PP-bd"/>
</dbReference>
<dbReference type="InterPro" id="IPR009080">
    <property type="entry name" value="tRNAsynth_Ia_anticodon-bd"/>
</dbReference>
<keyword evidence="6 13" id="KW-0436">Ligase</keyword>
<comment type="similarity">
    <text evidence="2">Belongs to the class-I aminoacyl-tRNA synthetase family. MetG type 1 subfamily.</text>
</comment>
<dbReference type="Gene3D" id="1.10.730.10">
    <property type="entry name" value="Isoleucyl-tRNA Synthetase, Domain 1"/>
    <property type="match status" value="1"/>
</dbReference>
<dbReference type="AlphaFoldDB" id="A0A558DJS3"/>
<keyword evidence="9 13" id="KW-0648">Protein biosynthesis</keyword>
<dbReference type="GO" id="GO:0005524">
    <property type="term" value="F:ATP binding"/>
    <property type="evidence" value="ECO:0007669"/>
    <property type="project" value="UniProtKB-KW"/>
</dbReference>
<dbReference type="Gene3D" id="1.10.1200.10">
    <property type="entry name" value="ACP-like"/>
    <property type="match status" value="1"/>
</dbReference>
<comment type="catalytic activity">
    <reaction evidence="12">
        <text>tRNA(Met) + L-methionine + ATP = L-methionyl-tRNA(Met) + AMP + diphosphate</text>
        <dbReference type="Rhea" id="RHEA:13481"/>
        <dbReference type="Rhea" id="RHEA-COMP:9667"/>
        <dbReference type="Rhea" id="RHEA-COMP:9698"/>
        <dbReference type="ChEBI" id="CHEBI:30616"/>
        <dbReference type="ChEBI" id="CHEBI:33019"/>
        <dbReference type="ChEBI" id="CHEBI:57844"/>
        <dbReference type="ChEBI" id="CHEBI:78442"/>
        <dbReference type="ChEBI" id="CHEBI:78530"/>
        <dbReference type="ChEBI" id="CHEBI:456215"/>
        <dbReference type="EC" id="6.1.1.10"/>
    </reaction>
</comment>
<dbReference type="InterPro" id="IPR036736">
    <property type="entry name" value="ACP-like_sf"/>
</dbReference>
<dbReference type="SMART" id="SM00823">
    <property type="entry name" value="PKS_PP"/>
    <property type="match status" value="1"/>
</dbReference>
<dbReference type="Pfam" id="PF07883">
    <property type="entry name" value="Cupin_2"/>
    <property type="match status" value="1"/>
</dbReference>
<protein>
    <recommendedName>
        <fullName evidence="11">Methionyl-tRNA synthetase</fullName>
    </recommendedName>
</protein>
<comment type="subcellular location">
    <subcellularLocation>
        <location evidence="1">Cytoplasm</location>
    </subcellularLocation>
</comment>
<dbReference type="Pfam" id="PF00550">
    <property type="entry name" value="PP-binding"/>
    <property type="match status" value="1"/>
</dbReference>
<reference evidence="15 16" key="1">
    <citation type="submission" date="2019-07" db="EMBL/GenBank/DDBJ databases">
        <authorList>
            <person name="Duangmal K."/>
            <person name="Teo W.F.A."/>
        </authorList>
    </citation>
    <scope>NUCLEOTIDE SEQUENCE [LARGE SCALE GENOMIC DNA]</scope>
    <source>
        <strain evidence="15 16">TBRC 6029</strain>
    </source>
</reference>
<dbReference type="Gene3D" id="2.20.28.20">
    <property type="entry name" value="Methionyl-tRNA synthetase, Zn-domain"/>
    <property type="match status" value="1"/>
</dbReference>
<dbReference type="PANTHER" id="PTHR45765">
    <property type="entry name" value="METHIONINE--TRNA LIGASE"/>
    <property type="match status" value="1"/>
</dbReference>
<dbReference type="GO" id="GO:0031177">
    <property type="term" value="F:phosphopantetheine binding"/>
    <property type="evidence" value="ECO:0007669"/>
    <property type="project" value="InterPro"/>
</dbReference>
<feature type="domain" description="Carrier" evidence="14">
    <location>
        <begin position="704"/>
        <end position="778"/>
    </location>
</feature>
<keyword evidence="8 13" id="KW-0067">ATP-binding</keyword>
<dbReference type="InterPro" id="IPR001412">
    <property type="entry name" value="aa-tRNA-synth_I_CS"/>
</dbReference>
<dbReference type="InterPro" id="IPR014729">
    <property type="entry name" value="Rossmann-like_a/b/a_fold"/>
</dbReference>
<gene>
    <name evidence="15" type="ORF">FNH05_03140</name>
</gene>
<keyword evidence="16" id="KW-1185">Reference proteome</keyword>
<dbReference type="SUPFAM" id="SSF47336">
    <property type="entry name" value="ACP-like"/>
    <property type="match status" value="1"/>
</dbReference>
<proteinExistence type="inferred from homology"/>
<dbReference type="SUPFAM" id="SSF47323">
    <property type="entry name" value="Anticodon-binding domain of a subclass of class I aminoacyl-tRNA synthetases"/>
    <property type="match status" value="1"/>
</dbReference>
<dbReference type="InterPro" id="IPR041872">
    <property type="entry name" value="Anticodon_Met"/>
</dbReference>
<dbReference type="EMBL" id="VJWX01000015">
    <property type="protein sequence ID" value="TVT61269.1"/>
    <property type="molecule type" value="Genomic_DNA"/>
</dbReference>
<organism evidence="15 16">
    <name type="scientific">Amycolatopsis rhizosphaerae</name>
    <dbReference type="NCBI Taxonomy" id="2053003"/>
    <lineage>
        <taxon>Bacteria</taxon>
        <taxon>Bacillati</taxon>
        <taxon>Actinomycetota</taxon>
        <taxon>Actinomycetes</taxon>
        <taxon>Pseudonocardiales</taxon>
        <taxon>Pseudonocardiaceae</taxon>
        <taxon>Amycolatopsis</taxon>
    </lineage>
</organism>
<dbReference type="PROSITE" id="PS00178">
    <property type="entry name" value="AA_TRNA_LIGASE_I"/>
    <property type="match status" value="1"/>
</dbReference>
<evidence type="ECO:0000256" key="12">
    <source>
        <dbReference type="ARBA" id="ARBA00047364"/>
    </source>
</evidence>
<evidence type="ECO:0000256" key="2">
    <source>
        <dbReference type="ARBA" id="ARBA00008258"/>
    </source>
</evidence>
<evidence type="ECO:0000256" key="6">
    <source>
        <dbReference type="ARBA" id="ARBA00022598"/>
    </source>
</evidence>
<dbReference type="Proteomes" id="UP000320011">
    <property type="component" value="Unassembled WGS sequence"/>
</dbReference>
<dbReference type="GO" id="GO:0005829">
    <property type="term" value="C:cytosol"/>
    <property type="evidence" value="ECO:0007669"/>
    <property type="project" value="TreeGrafter"/>
</dbReference>
<keyword evidence="7 13" id="KW-0547">Nucleotide-binding</keyword>
<dbReference type="InterPro" id="IPR009081">
    <property type="entry name" value="PP-bd_ACP"/>
</dbReference>
<reference evidence="15 16" key="2">
    <citation type="submission" date="2019-08" db="EMBL/GenBank/DDBJ databases">
        <title>Amycolatopsis acidicola sp. nov., isolated from peat swamp forest soil.</title>
        <authorList>
            <person name="Srisuk N."/>
        </authorList>
    </citation>
    <scope>NUCLEOTIDE SEQUENCE [LARGE SCALE GENOMIC DNA]</scope>
    <source>
        <strain evidence="15 16">TBRC 6029</strain>
    </source>
</reference>
<dbReference type="SUPFAM" id="SSF51182">
    <property type="entry name" value="RmlC-like cupins"/>
    <property type="match status" value="1"/>
</dbReference>
<keyword evidence="3" id="KW-0596">Phosphopantetheine</keyword>
<evidence type="ECO:0000256" key="1">
    <source>
        <dbReference type="ARBA" id="ARBA00004496"/>
    </source>
</evidence>
<dbReference type="InterPro" id="IPR023458">
    <property type="entry name" value="Met-tRNA_ligase_1"/>
</dbReference>
<dbReference type="Pfam" id="PF19303">
    <property type="entry name" value="Anticodon_3"/>
    <property type="match status" value="1"/>
</dbReference>
<evidence type="ECO:0000256" key="9">
    <source>
        <dbReference type="ARBA" id="ARBA00022917"/>
    </source>
</evidence>
<dbReference type="InterPro" id="IPR014710">
    <property type="entry name" value="RmlC-like_jellyroll"/>
</dbReference>
<dbReference type="InterPro" id="IPR029038">
    <property type="entry name" value="MetRS_Zn"/>
</dbReference>
<dbReference type="PANTHER" id="PTHR45765:SF1">
    <property type="entry name" value="METHIONINE--TRNA LIGASE, CYTOPLASMIC"/>
    <property type="match status" value="1"/>
</dbReference>
<dbReference type="OrthoDB" id="9810191at2"/>
<comment type="caution">
    <text evidence="15">The sequence shown here is derived from an EMBL/GenBank/DDBJ whole genome shotgun (WGS) entry which is preliminary data.</text>
</comment>
<evidence type="ECO:0000256" key="4">
    <source>
        <dbReference type="ARBA" id="ARBA00022490"/>
    </source>
</evidence>
<evidence type="ECO:0000256" key="11">
    <source>
        <dbReference type="ARBA" id="ARBA00030904"/>
    </source>
</evidence>
<keyword evidence="10 13" id="KW-0030">Aminoacyl-tRNA synthetase</keyword>
<name>A0A558DJS3_9PSEU</name>
<evidence type="ECO:0000313" key="16">
    <source>
        <dbReference type="Proteomes" id="UP000320011"/>
    </source>
</evidence>
<dbReference type="GO" id="GO:0006431">
    <property type="term" value="P:methionyl-tRNA aminoacylation"/>
    <property type="evidence" value="ECO:0007669"/>
    <property type="project" value="TreeGrafter"/>
</dbReference>
<evidence type="ECO:0000256" key="10">
    <source>
        <dbReference type="ARBA" id="ARBA00023146"/>
    </source>
</evidence>
<sequence>MPVHQALAVLFLRGPTASGSAAYKTQPSREWIVNISTFSEEALSRSFGIDVSSVDTGAAGDIGVGAAWGRVAPGVRSLTHQHDETETWVIVAGSGELTVDGERYPVSAGSVVRFDPFETHYVTNTGETDLLLVSFFWRDGERAAEAATRPVRRGFGRRPVFVFSSAPTPNGDLHLGHLAGPFFAADAYTRFQRMNGVDAWHLCGSDDFQNYVVAAAEREGRTPAGTAAHYSGRIRETLRAMDIEVHQYTATSADESYPDALRAFFTRLVTSEQVRWEEADALFDPVTGKYLYEAGVTGGCPSCGELTGGNICEGCREPNSVADLVDPVSTASGTAPREGTVKRYSLALHEFAGSVREHHRRGRVPSSVKELAARVFRRERVDVPLTHPAEWGVAPDEGGSEGQVIWSWIDYAFSILHGISSLGRAAGEDWRSDEPRADWKIVHFLGADGSFFHPIVIPALYRAAHPGWEPDIDYHLNEFYLLQHSKFSTSRRHAVWGRDVLGPDTVDAVRLYLALTRPEGRRTNYDPGEFDAFVAGRLATQWQGWLADLGERIERRYGGKAPDAGVWTPEHTAFLARLTERLAALTHSLGPDGFSLNRAAETLLGLVDDAREFSRREAPAADLDPWHDEARTAVALELAAARLLATCGSPVMPRFAAALAGALGEPPATQWPRSVRLVPPGTAIGLAGHVFFGEKTRSEESADSPLLPWLSAVVREVLRLAPDEPVRDRSLADLGMESIQAVALQYQLTDRLGADVPLASLLSQDVAGLAASLARDLPADVVREHAEVVA</sequence>
<evidence type="ECO:0000256" key="13">
    <source>
        <dbReference type="RuleBase" id="RU363039"/>
    </source>
</evidence>
<dbReference type="InterPro" id="IPR011051">
    <property type="entry name" value="RmlC_Cupin_sf"/>
</dbReference>
<evidence type="ECO:0000256" key="3">
    <source>
        <dbReference type="ARBA" id="ARBA00022450"/>
    </source>
</evidence>
<accession>A0A558DJS3</accession>
<dbReference type="Pfam" id="PF09334">
    <property type="entry name" value="tRNA-synt_1g"/>
    <property type="match status" value="1"/>
</dbReference>
<dbReference type="InterPro" id="IPR013096">
    <property type="entry name" value="Cupin_2"/>
</dbReference>
<dbReference type="Gene3D" id="3.40.50.620">
    <property type="entry name" value="HUPs"/>
    <property type="match status" value="1"/>
</dbReference>
<dbReference type="InterPro" id="IPR015413">
    <property type="entry name" value="Methionyl/Leucyl_tRNA_Synth"/>
</dbReference>
<evidence type="ECO:0000256" key="7">
    <source>
        <dbReference type="ARBA" id="ARBA00022741"/>
    </source>
</evidence>
<dbReference type="SUPFAM" id="SSF52374">
    <property type="entry name" value="Nucleotidylyl transferase"/>
    <property type="match status" value="1"/>
</dbReference>
<evidence type="ECO:0000256" key="8">
    <source>
        <dbReference type="ARBA" id="ARBA00022840"/>
    </source>
</evidence>
<dbReference type="GO" id="GO:0004825">
    <property type="term" value="F:methionine-tRNA ligase activity"/>
    <property type="evidence" value="ECO:0007669"/>
    <property type="project" value="UniProtKB-EC"/>
</dbReference>